<comment type="similarity">
    <text evidence="4">Belongs to the CsrA/RsmA family.</text>
</comment>
<keyword evidence="4" id="KW-1005">Bacterial flagellum biogenesis</keyword>
<dbReference type="Pfam" id="PF02599">
    <property type="entry name" value="CsrA"/>
    <property type="match status" value="1"/>
</dbReference>
<dbReference type="HAMAP" id="MF_00167">
    <property type="entry name" value="CsrA"/>
    <property type="match status" value="1"/>
</dbReference>
<evidence type="ECO:0000256" key="2">
    <source>
        <dbReference type="ARBA" id="ARBA00022845"/>
    </source>
</evidence>
<dbReference type="RefSeq" id="WP_277860159.1">
    <property type="nucleotide sequence ID" value="NZ_JARRAG010000001.1"/>
</dbReference>
<protein>
    <recommendedName>
        <fullName evidence="4">Translational regulator CsrA</fullName>
    </recommendedName>
</protein>
<accession>A0ABT6F8H9</accession>
<dbReference type="NCBIfam" id="TIGR00202">
    <property type="entry name" value="csrA"/>
    <property type="match status" value="1"/>
</dbReference>
<dbReference type="Proteomes" id="UP001216907">
    <property type="component" value="Unassembled WGS sequence"/>
</dbReference>
<keyword evidence="4" id="KW-0678">Repressor</keyword>
<comment type="subcellular location">
    <subcellularLocation>
        <location evidence="4">Cytoplasm</location>
    </subcellularLocation>
</comment>
<dbReference type="Gene3D" id="2.60.40.4380">
    <property type="entry name" value="Translational regulator CsrA"/>
    <property type="match status" value="1"/>
</dbReference>
<name>A0ABT6F8H9_9BACT</name>
<gene>
    <name evidence="4 5" type="primary">csrA</name>
    <name evidence="5" type="ORF">PZE19_08520</name>
</gene>
<evidence type="ECO:0000256" key="1">
    <source>
        <dbReference type="ARBA" id="ARBA00022490"/>
    </source>
</evidence>
<comment type="caution">
    <text evidence="5">The sequence shown here is derived from an EMBL/GenBank/DDBJ whole genome shotgun (WGS) entry which is preliminary data.</text>
</comment>
<evidence type="ECO:0000313" key="5">
    <source>
        <dbReference type="EMBL" id="MDG3003812.1"/>
    </source>
</evidence>
<dbReference type="EMBL" id="JARRAG010000001">
    <property type="protein sequence ID" value="MDG3003812.1"/>
    <property type="molecule type" value="Genomic_DNA"/>
</dbReference>
<proteinExistence type="inferred from homology"/>
<comment type="subunit">
    <text evidence="4">Homodimer; the beta-strands of each monomer intercalate to form a hydrophobic core, while the alpha-helices form wings that extend away from the core.</text>
</comment>
<keyword evidence="6" id="KW-1185">Reference proteome</keyword>
<dbReference type="PANTHER" id="PTHR34984:SF1">
    <property type="entry name" value="CARBON STORAGE REGULATOR"/>
    <property type="match status" value="1"/>
</dbReference>
<comment type="function">
    <text evidence="4">A translational regulator that binds mRNA to regulate translation initiation and/or mRNA stability. Usually binds in the 5'-UTR at or near the Shine-Dalgarno sequence preventing ribosome-binding, thus repressing translation. Its main target seems to be the major flagellin gene, while its function is anatagonized by FliW.</text>
</comment>
<dbReference type="InterPro" id="IPR003751">
    <property type="entry name" value="CsrA"/>
</dbReference>
<dbReference type="SUPFAM" id="SSF117130">
    <property type="entry name" value="CsrA-like"/>
    <property type="match status" value="1"/>
</dbReference>
<dbReference type="InterPro" id="IPR036107">
    <property type="entry name" value="CsrA_sf"/>
</dbReference>
<evidence type="ECO:0000313" key="6">
    <source>
        <dbReference type="Proteomes" id="UP001216907"/>
    </source>
</evidence>
<keyword evidence="2 4" id="KW-0810">Translation regulation</keyword>
<dbReference type="PANTHER" id="PTHR34984">
    <property type="entry name" value="CARBON STORAGE REGULATOR"/>
    <property type="match status" value="1"/>
</dbReference>
<keyword evidence="1 4" id="KW-0963">Cytoplasm</keyword>
<reference evidence="5 6" key="1">
    <citation type="submission" date="2023-03" db="EMBL/GenBank/DDBJ databases">
        <title>Paludisphaera mucosa sp. nov. a novel planctomycete from northern fen.</title>
        <authorList>
            <person name="Ivanova A."/>
        </authorList>
    </citation>
    <scope>NUCLEOTIDE SEQUENCE [LARGE SCALE GENOMIC DNA]</scope>
    <source>
        <strain evidence="5 6">Pla2</strain>
    </source>
</reference>
<keyword evidence="3 4" id="KW-0694">RNA-binding</keyword>
<evidence type="ECO:0000256" key="4">
    <source>
        <dbReference type="HAMAP-Rule" id="MF_00167"/>
    </source>
</evidence>
<organism evidence="5 6">
    <name type="scientific">Paludisphaera mucosa</name>
    <dbReference type="NCBI Taxonomy" id="3030827"/>
    <lineage>
        <taxon>Bacteria</taxon>
        <taxon>Pseudomonadati</taxon>
        <taxon>Planctomycetota</taxon>
        <taxon>Planctomycetia</taxon>
        <taxon>Isosphaerales</taxon>
        <taxon>Isosphaeraceae</taxon>
        <taxon>Paludisphaera</taxon>
    </lineage>
</organism>
<sequence length="65" mass="6910">MLVLSRKINEKIVIDGGIVVTVVKIEGGQVRLGIEAPSDVKVYREELLVRKAAASHAEEAALAGV</sequence>
<evidence type="ECO:0000256" key="3">
    <source>
        <dbReference type="ARBA" id="ARBA00022884"/>
    </source>
</evidence>